<comment type="caution">
    <text evidence="1">The sequence shown here is derived from an EMBL/GenBank/DDBJ whole genome shotgun (WGS) entry which is preliminary data.</text>
</comment>
<accession>A0A1Y1V304</accession>
<dbReference type="EMBL" id="MCFH01000036">
    <property type="protein sequence ID" value="ORX46184.1"/>
    <property type="molecule type" value="Genomic_DNA"/>
</dbReference>
<evidence type="ECO:0000313" key="1">
    <source>
        <dbReference type="EMBL" id="ORX46184.1"/>
    </source>
</evidence>
<dbReference type="Proteomes" id="UP000193719">
    <property type="component" value="Unassembled WGS sequence"/>
</dbReference>
<dbReference type="AlphaFoldDB" id="A0A1Y1V304"/>
<reference evidence="1 2" key="2">
    <citation type="submission" date="2016-08" db="EMBL/GenBank/DDBJ databases">
        <title>Pervasive Adenine N6-methylation of Active Genes in Fungi.</title>
        <authorList>
            <consortium name="DOE Joint Genome Institute"/>
            <person name="Mondo S.J."/>
            <person name="Dannebaum R.O."/>
            <person name="Kuo R.C."/>
            <person name="Labutti K."/>
            <person name="Haridas S."/>
            <person name="Kuo A."/>
            <person name="Salamov A."/>
            <person name="Ahrendt S.R."/>
            <person name="Lipzen A."/>
            <person name="Sullivan W."/>
            <person name="Andreopoulos W.B."/>
            <person name="Clum A."/>
            <person name="Lindquist E."/>
            <person name="Daum C."/>
            <person name="Ramamoorthy G.K."/>
            <person name="Gryganskyi A."/>
            <person name="Culley D."/>
            <person name="Magnuson J.K."/>
            <person name="James T.Y."/>
            <person name="O'Malley M.A."/>
            <person name="Stajich J.E."/>
            <person name="Spatafora J.W."/>
            <person name="Visel A."/>
            <person name="Grigoriev I.V."/>
        </authorList>
    </citation>
    <scope>NUCLEOTIDE SEQUENCE [LARGE SCALE GENOMIC DNA]</scope>
    <source>
        <strain evidence="2">finn</strain>
    </source>
</reference>
<organism evidence="1 2">
    <name type="scientific">Piromyces finnis</name>
    <dbReference type="NCBI Taxonomy" id="1754191"/>
    <lineage>
        <taxon>Eukaryota</taxon>
        <taxon>Fungi</taxon>
        <taxon>Fungi incertae sedis</taxon>
        <taxon>Chytridiomycota</taxon>
        <taxon>Chytridiomycota incertae sedis</taxon>
        <taxon>Neocallimastigomycetes</taxon>
        <taxon>Neocallimastigales</taxon>
        <taxon>Neocallimastigaceae</taxon>
        <taxon>Piromyces</taxon>
    </lineage>
</organism>
<name>A0A1Y1V304_9FUNG</name>
<reference evidence="1 2" key="1">
    <citation type="submission" date="2016-08" db="EMBL/GenBank/DDBJ databases">
        <title>Genomes of anaerobic fungi encode conserved fungal cellulosomes for biomass hydrolysis.</title>
        <authorList>
            <consortium name="DOE Joint Genome Institute"/>
            <person name="Haitjema C.H."/>
            <person name="Gilmore S.P."/>
            <person name="Henske J.K."/>
            <person name="Solomon K.V."/>
            <person name="De Groot R."/>
            <person name="Kuo A."/>
            <person name="Mondo S.J."/>
            <person name="Salamov A.A."/>
            <person name="Labutti K."/>
            <person name="Zhao Z."/>
            <person name="Chiniquy J."/>
            <person name="Barry K."/>
            <person name="Brewer H.M."/>
            <person name="Purvine S.O."/>
            <person name="Wright A.T."/>
            <person name="Boxma B."/>
            <person name="Van Alen T."/>
            <person name="Hackstein J.H."/>
            <person name="Baker S.E."/>
            <person name="Grigoriev I.V."/>
            <person name="O'Malley M.A."/>
        </authorList>
    </citation>
    <scope>NUCLEOTIDE SEQUENCE [LARGE SCALE GENOMIC DNA]</scope>
    <source>
        <strain evidence="2">finn</strain>
    </source>
</reference>
<gene>
    <name evidence="1" type="ORF">BCR36DRAFT_585323</name>
</gene>
<protein>
    <submittedName>
        <fullName evidence="1">Uncharacterized protein</fullName>
    </submittedName>
</protein>
<proteinExistence type="predicted"/>
<evidence type="ECO:0000313" key="2">
    <source>
        <dbReference type="Proteomes" id="UP000193719"/>
    </source>
</evidence>
<keyword evidence="2" id="KW-1185">Reference proteome</keyword>
<sequence>MKLNYEELKTKIFQLKCSFQFVNVTLDLQWINLEPYQILQRLLNENKSLFCQNSEFKANVLETLVNLVDYVYNNFELLKILDSLNINELNRLVKLISILQDYIILINDQNQKMLVDDYINLENSTQNLKLVFRYKNDNIENVSNMLNICKSFLNSLNNLQEKIDLRWLMNNLLFYFYNNACKNVLNLKFYIEKCKDGLLKLLDNEIIIFNNINLELTNEIDFKGVVMEWKNTFEAINNKIINEEWLTLGIINFIRDHTQYKKVSNSTVKLVGQVRHFKNSTPNSYDNNDYIEGAAVKVMYKGKGKISYTLVNYLYQCIYLAKIKCMGAKNLSKLYENILGKNKCNDVKNLRELTDLIKENISFELVENKFELPTNNNCRYMYIFIFQMNENTKKNLHFSKPFTLICERRYNGSNKKNKSESFCNFPQHQEPDFTSFIYDIRPYIKYNESENYFFY</sequence>